<accession>B6H797</accession>
<dbReference type="OMA" id="RSVICFE"/>
<dbReference type="Pfam" id="PF10056">
    <property type="entry name" value="DUF2293"/>
    <property type="match status" value="1"/>
</dbReference>
<dbReference type="HOGENOM" id="CLU_012591_0_0_1"/>
<feature type="region of interest" description="Disordered" evidence="1">
    <location>
        <begin position="1"/>
        <end position="25"/>
    </location>
</feature>
<feature type="compositionally biased region" description="Acidic residues" evidence="1">
    <location>
        <begin position="264"/>
        <end position="276"/>
    </location>
</feature>
<name>B6H797_PENRW</name>
<evidence type="ECO:0000256" key="1">
    <source>
        <dbReference type="SAM" id="MobiDB-lite"/>
    </source>
</evidence>
<feature type="compositionally biased region" description="Polar residues" evidence="1">
    <location>
        <begin position="630"/>
        <end position="642"/>
    </location>
</feature>
<evidence type="ECO:0000313" key="3">
    <source>
        <dbReference type="EMBL" id="CAP92861.1"/>
    </source>
</evidence>
<dbReference type="AlphaFoldDB" id="B6H797"/>
<dbReference type="EMBL" id="AM920431">
    <property type="protein sequence ID" value="CAP92861.1"/>
    <property type="molecule type" value="Genomic_DNA"/>
</dbReference>
<feature type="compositionally biased region" description="Low complexity" evidence="1">
    <location>
        <begin position="7"/>
        <end position="20"/>
    </location>
</feature>
<dbReference type="Proteomes" id="UP000000724">
    <property type="component" value="Contig Pc00c16"/>
</dbReference>
<protein>
    <submittedName>
        <fullName evidence="3">Pc16g01910 protein</fullName>
    </submittedName>
</protein>
<keyword evidence="4" id="KW-1185">Reference proteome</keyword>
<dbReference type="BioCyc" id="PCHR:PC16G01910-MONOMER"/>
<feature type="domain" description="DUF2293" evidence="2">
    <location>
        <begin position="160"/>
        <end position="243"/>
    </location>
</feature>
<dbReference type="PANTHER" id="PTHR38113">
    <property type="match status" value="1"/>
</dbReference>
<evidence type="ECO:0000313" key="4">
    <source>
        <dbReference type="Proteomes" id="UP000000724"/>
    </source>
</evidence>
<evidence type="ECO:0000259" key="2">
    <source>
        <dbReference type="Pfam" id="PF10056"/>
    </source>
</evidence>
<organism evidence="3 4">
    <name type="scientific">Penicillium rubens (strain ATCC 28089 / DSM 1075 / NRRL 1951 / Wisconsin 54-1255)</name>
    <name type="common">Penicillium chrysogenum</name>
    <dbReference type="NCBI Taxonomy" id="500485"/>
    <lineage>
        <taxon>Eukaryota</taxon>
        <taxon>Fungi</taxon>
        <taxon>Dikarya</taxon>
        <taxon>Ascomycota</taxon>
        <taxon>Pezizomycotina</taxon>
        <taxon>Eurotiomycetes</taxon>
        <taxon>Eurotiomycetidae</taxon>
        <taxon>Eurotiales</taxon>
        <taxon>Aspergillaceae</taxon>
        <taxon>Penicillium</taxon>
        <taxon>Penicillium chrysogenum species complex</taxon>
    </lineage>
</organism>
<gene>
    <name evidence="3" type="ORF">Pc16g01910</name>
    <name evidence="3" type="ORF">PCH_Pc16g01910</name>
</gene>
<proteinExistence type="predicted"/>
<feature type="region of interest" description="Disordered" evidence="1">
    <location>
        <begin position="630"/>
        <end position="667"/>
    </location>
</feature>
<dbReference type="OrthoDB" id="5288828at2759"/>
<dbReference type="eggNOG" id="ENOG502SQ7Q">
    <property type="taxonomic scope" value="Eukaryota"/>
</dbReference>
<reference evidence="3 4" key="1">
    <citation type="journal article" date="2008" name="Nat. Biotechnol.">
        <title>Genome sequencing and analysis of the filamentous fungus Penicillium chrysogenum.</title>
        <authorList>
            <person name="van den Berg M.A."/>
            <person name="Albang R."/>
            <person name="Albermann K."/>
            <person name="Badger J.H."/>
            <person name="Daran J.-M."/>
            <person name="Driessen A.J.M."/>
            <person name="Garcia-Estrada C."/>
            <person name="Fedorova N.D."/>
            <person name="Harris D.M."/>
            <person name="Heijne W.H.M."/>
            <person name="Joardar V.S."/>
            <person name="Kiel J.A.K.W."/>
            <person name="Kovalchuk A."/>
            <person name="Martin J.F."/>
            <person name="Nierman W.C."/>
            <person name="Nijland J.G."/>
            <person name="Pronk J.T."/>
            <person name="Roubos J.A."/>
            <person name="van der Klei I.J."/>
            <person name="van Peij N.N.M.E."/>
            <person name="Veenhuis M."/>
            <person name="von Doehren H."/>
            <person name="Wagner C."/>
            <person name="Wortman J.R."/>
            <person name="Bovenberg R.A.L."/>
        </authorList>
    </citation>
    <scope>NUCLEOTIDE SEQUENCE [LARGE SCALE GENOMIC DNA]</scope>
    <source>
        <strain evidence="4">ATCC 28089 / DSM 1075 / NRRL 1951 / Wisconsin 54-1255</strain>
    </source>
</reference>
<dbReference type="PANTHER" id="PTHR38113:SF1">
    <property type="entry name" value="DUF2293 DOMAIN-CONTAINING PROTEIN"/>
    <property type="match status" value="1"/>
</dbReference>
<feature type="region of interest" description="Disordered" evidence="1">
    <location>
        <begin position="264"/>
        <end position="310"/>
    </location>
</feature>
<feature type="compositionally biased region" description="Basic and acidic residues" evidence="1">
    <location>
        <begin position="563"/>
        <end position="574"/>
    </location>
</feature>
<sequence>MARVTRRAASASARHGAGRAVQRRARRHKVIMESVTQEKKKLRSVICFEAQAPSGYTFIPAGNPQLTTTCKERCRAEGLQIHAVSTTPHHRHHNLSQHVHRIGYHFPSTVVAAVCSELGFYLTSTGKTVPSTFPTDRIENSKRADSEVSQITLNTEARDALKDLFPNIPDKDLNQIIKTAFQKGQNKVGTATELPLARRVQLAVVAHVRHVYTDYDRLLKTTSFHEARGVVEHTTLAKVIEWRGDDENGQTVLEDVFREVIVISDDDDSESEEETADLAGHQNTSVEILPSDTRAHEIRSQPINNTNPLGRDLARELSEEAPPGFRFVTRAPATDTINRRGFNRYKAWTRAVKEYREASNDSQAHRVPAIPLMDRQVAKRHVGVQENYLHSDVQQKYSAHELNARPTGLTNQESPELQILEELSGPRNVNMSHSQDVPPPRMEPRFRQRLPPQSDRTNAPVFVSGPKDNRQKLTPVGRRPDAGNSPLLRLGSNTQDSILPSIENPRPPENRRTDGANPLVHMANKMSLRSVTPGHPQGEMMPQPDVIEKEGDSGQASKRRRLACREGSRTESRPDPWSARPMGLPVSDGFGPPSYRPVELVPDYRAQDQPHFRRDYLPVEPPPVVGYQRESNPNAFSYSSAQHGPETRSVLGRQPISGPHEPQSKVGLSGTSIIVSEGDRNFRAAPAVSDSGPWHLYHGDRSFRSDCVPKEPRAIRRTRIDGGRPLSENVHSDRNLYAEDFVRHVDHREPPPFEYVSRRAGPAAKPIGESSQTARTRDLDYLGTKNLSQTQVSSDQHRPLPIGRVAPSHDHLRTFSDPVGKIQPHVSLPQVPRERPASGGFNSSR</sequence>
<feature type="compositionally biased region" description="Polar residues" evidence="1">
    <location>
        <begin position="785"/>
        <end position="794"/>
    </location>
</feature>
<feature type="region of interest" description="Disordered" evidence="1">
    <location>
        <begin position="752"/>
        <end position="845"/>
    </location>
</feature>
<dbReference type="InterPro" id="IPR018744">
    <property type="entry name" value="DUF2293"/>
</dbReference>
<dbReference type="VEuPathDB" id="FungiDB:PCH_Pc16g01910"/>
<dbReference type="STRING" id="500485.B6H797"/>
<feature type="region of interest" description="Disordered" evidence="1">
    <location>
        <begin position="427"/>
        <end position="517"/>
    </location>
</feature>
<feature type="region of interest" description="Disordered" evidence="1">
    <location>
        <begin position="531"/>
        <end position="591"/>
    </location>
</feature>